<dbReference type="AlphaFoldDB" id="A0A422PC13"/>
<dbReference type="PANTHER" id="PTHR30098:SF2">
    <property type="entry name" value="LEUCYL_PHENYLALANYL-TRNA--PROTEIN TRANSFERASE"/>
    <property type="match status" value="1"/>
</dbReference>
<organism evidence="2 3">
    <name type="scientific">Trypanosoma conorhini</name>
    <dbReference type="NCBI Taxonomy" id="83891"/>
    <lineage>
        <taxon>Eukaryota</taxon>
        <taxon>Discoba</taxon>
        <taxon>Euglenozoa</taxon>
        <taxon>Kinetoplastea</taxon>
        <taxon>Metakinetoplastina</taxon>
        <taxon>Trypanosomatida</taxon>
        <taxon>Trypanosomatidae</taxon>
        <taxon>Trypanosoma</taxon>
    </lineage>
</organism>
<dbReference type="InterPro" id="IPR004616">
    <property type="entry name" value="Leu/Phe-tRNA_Trfase"/>
</dbReference>
<evidence type="ECO:0000256" key="1">
    <source>
        <dbReference type="SAM" id="MobiDB-lite"/>
    </source>
</evidence>
<gene>
    <name evidence="2" type="ORF">Tco025E_05560</name>
</gene>
<evidence type="ECO:0000313" key="2">
    <source>
        <dbReference type="EMBL" id="RNF15262.1"/>
    </source>
</evidence>
<reference evidence="2 3" key="1">
    <citation type="journal article" date="2018" name="BMC Genomics">
        <title>Genomic comparison of Trypanosoma conorhini and Trypanosoma rangeli to Trypanosoma cruzi strains of high and low virulence.</title>
        <authorList>
            <person name="Bradwell K.R."/>
            <person name="Koparde V.N."/>
            <person name="Matveyev A.V."/>
            <person name="Serrano M.G."/>
            <person name="Alves J.M."/>
            <person name="Parikh H."/>
            <person name="Huang B."/>
            <person name="Lee V."/>
            <person name="Espinosa-Alvarez O."/>
            <person name="Ortiz P.A."/>
            <person name="Costa-Martins A.G."/>
            <person name="Teixeira M.M."/>
            <person name="Buck G.A."/>
        </authorList>
    </citation>
    <scope>NUCLEOTIDE SEQUENCE [LARGE SCALE GENOMIC DNA]</scope>
    <source>
        <strain evidence="2 3">025E</strain>
    </source>
</reference>
<accession>A0A422PC13</accession>
<dbReference type="OrthoDB" id="2122564at2759"/>
<sequence>MRHTRRHFVEAGRGDAPAGDVEREVQDAASRKDVRTLLPLTPGGVKFLSRRYPPVRDAADLDTLAERLAGLGHRGEFGFSPLFCPRLIDAACQRGIFPMAILVQDSHHLFAPKLHHQRCLTQLRPPVKGLPVSSDDSEGKFAAGLLQVSKKYLSARNENTRARSFDVYINRKEDIAPALSLIVAQHGESWMCRALRACLAHMFFNQDSYRTKVVVVAVRRHRYPSDSGGSAGSSHEPVCSFAEGDPVNEGDLVAAEVGFIAGDIYCSMTGAYSCSGSGTLQLAVTGEAMRIAGCSVWDLGMDMAYKREVLRCEPLPREHWLLFVREHVADAAVAEAIERRLREQFSEGVPVRLLLSHTSR</sequence>
<name>A0A422PC13_9TRYP</name>
<dbReference type="EMBL" id="MKKU01000333">
    <property type="protein sequence ID" value="RNF15262.1"/>
    <property type="molecule type" value="Genomic_DNA"/>
</dbReference>
<dbReference type="PANTHER" id="PTHR30098">
    <property type="entry name" value="LEUCYL/PHENYLALANYL-TRNA--PROTEIN TRANSFERASE"/>
    <property type="match status" value="1"/>
</dbReference>
<keyword evidence="3" id="KW-1185">Reference proteome</keyword>
<dbReference type="GO" id="GO:0005737">
    <property type="term" value="C:cytoplasm"/>
    <property type="evidence" value="ECO:0007669"/>
    <property type="project" value="TreeGrafter"/>
</dbReference>
<comment type="caution">
    <text evidence="2">The sequence shown here is derived from an EMBL/GenBank/DDBJ whole genome shotgun (WGS) entry which is preliminary data.</text>
</comment>
<proteinExistence type="predicted"/>
<protein>
    <submittedName>
        <fullName evidence="2">Uncharacterized protein</fullName>
    </submittedName>
</protein>
<dbReference type="Gene3D" id="3.40.630.70">
    <property type="entry name" value="Leucyl/phenylalanyl-tRNA-protein transferase, C-terminal domain"/>
    <property type="match status" value="1"/>
</dbReference>
<evidence type="ECO:0000313" key="3">
    <source>
        <dbReference type="Proteomes" id="UP000284403"/>
    </source>
</evidence>
<dbReference type="Proteomes" id="UP000284403">
    <property type="component" value="Unassembled WGS sequence"/>
</dbReference>
<dbReference type="GO" id="GO:0008914">
    <property type="term" value="F:leucyl-tRNA--protein transferase activity"/>
    <property type="evidence" value="ECO:0007669"/>
    <property type="project" value="InterPro"/>
</dbReference>
<dbReference type="GeneID" id="40319171"/>
<feature type="region of interest" description="Disordered" evidence="1">
    <location>
        <begin position="1"/>
        <end position="21"/>
    </location>
</feature>
<dbReference type="RefSeq" id="XP_029227430.1">
    <property type="nucleotide sequence ID" value="XM_029372453.1"/>
</dbReference>
<dbReference type="InterPro" id="IPR042203">
    <property type="entry name" value="Leu/Phe-tRNA_Trfase_C"/>
</dbReference>
<dbReference type="GO" id="GO:0030163">
    <property type="term" value="P:protein catabolic process"/>
    <property type="evidence" value="ECO:0007669"/>
    <property type="project" value="InterPro"/>
</dbReference>